<accession>A0ABQ4X8U2</accession>
<reference evidence="1" key="1">
    <citation type="journal article" date="2022" name="Int. J. Mol. Sci.">
        <title>Draft Genome of Tanacetum Coccineum: Genomic Comparison of Closely Related Tanacetum-Family Plants.</title>
        <authorList>
            <person name="Yamashiro T."/>
            <person name="Shiraishi A."/>
            <person name="Nakayama K."/>
            <person name="Satake H."/>
        </authorList>
    </citation>
    <scope>NUCLEOTIDE SEQUENCE</scope>
</reference>
<organism evidence="1 2">
    <name type="scientific">Tanacetum coccineum</name>
    <dbReference type="NCBI Taxonomy" id="301880"/>
    <lineage>
        <taxon>Eukaryota</taxon>
        <taxon>Viridiplantae</taxon>
        <taxon>Streptophyta</taxon>
        <taxon>Embryophyta</taxon>
        <taxon>Tracheophyta</taxon>
        <taxon>Spermatophyta</taxon>
        <taxon>Magnoliopsida</taxon>
        <taxon>eudicotyledons</taxon>
        <taxon>Gunneridae</taxon>
        <taxon>Pentapetalae</taxon>
        <taxon>asterids</taxon>
        <taxon>campanulids</taxon>
        <taxon>Asterales</taxon>
        <taxon>Asteraceae</taxon>
        <taxon>Asteroideae</taxon>
        <taxon>Anthemideae</taxon>
        <taxon>Anthemidinae</taxon>
        <taxon>Tanacetum</taxon>
    </lineage>
</organism>
<evidence type="ECO:0000313" key="1">
    <source>
        <dbReference type="EMBL" id="GJS61680.1"/>
    </source>
</evidence>
<evidence type="ECO:0000313" key="2">
    <source>
        <dbReference type="Proteomes" id="UP001151760"/>
    </source>
</evidence>
<proteinExistence type="predicted"/>
<dbReference type="Gene3D" id="2.60.40.1170">
    <property type="entry name" value="Mu homology domain, subdomain B"/>
    <property type="match status" value="1"/>
</dbReference>
<gene>
    <name evidence="1" type="ORF">Tco_0656464</name>
</gene>
<comment type="caution">
    <text evidence="1">The sequence shown here is derived from an EMBL/GenBank/DDBJ whole genome shotgun (WGS) entry which is preliminary data.</text>
</comment>
<dbReference type="EMBL" id="BQNB010009308">
    <property type="protein sequence ID" value="GJS61680.1"/>
    <property type="molecule type" value="Genomic_DNA"/>
</dbReference>
<reference evidence="1" key="2">
    <citation type="submission" date="2022-01" db="EMBL/GenBank/DDBJ databases">
        <authorList>
            <person name="Yamashiro T."/>
            <person name="Shiraishi A."/>
            <person name="Satake H."/>
            <person name="Nakayama K."/>
        </authorList>
    </citation>
    <scope>NUCLEOTIDE SEQUENCE</scope>
</reference>
<dbReference type="Proteomes" id="UP001151760">
    <property type="component" value="Unassembled WGS sequence"/>
</dbReference>
<keyword evidence="2" id="KW-1185">Reference proteome</keyword>
<sequence>MVVVDDTPIVIDKLVRVTFAFQKEDTVARKNLSFVNLGVKKLRNTPIYVKPQLNSESGTCRVSVMVRIRNDPGKAIDSVLVQFQLPSCLTWLRSILGMEMLLRKSMSMIFGVVLLELLTGRKPISSAYLKGDESLVILVVEPTNFVGEDEAQKAMFLMSNMEEDTTFAVKIILP</sequence>
<name>A0ABQ4X8U2_9ASTR</name>
<protein>
    <submittedName>
        <fullName evidence="1">Uncharacterized protein</fullName>
    </submittedName>
</protein>